<dbReference type="InterPro" id="IPR002893">
    <property type="entry name" value="Znf_MYND"/>
</dbReference>
<keyword evidence="3" id="KW-0862">Zinc</keyword>
<keyword evidence="2" id="KW-0863">Zinc-finger</keyword>
<keyword evidence="1" id="KW-0479">Metal-binding</keyword>
<dbReference type="PROSITE" id="PS01360">
    <property type="entry name" value="ZF_MYND_1"/>
    <property type="match status" value="1"/>
</dbReference>
<comment type="caution">
    <text evidence="5">The sequence shown here is derived from an EMBL/GenBank/DDBJ whole genome shotgun (WGS) entry which is preliminary data.</text>
</comment>
<accession>A0AAD3CW13</accession>
<gene>
    <name evidence="5" type="ORF">CTEN210_08682</name>
</gene>
<keyword evidence="6" id="KW-1185">Reference proteome</keyword>
<reference evidence="5 6" key="1">
    <citation type="journal article" date="2021" name="Sci. Rep.">
        <title>The genome of the diatom Chaetoceros tenuissimus carries an ancient integrated fragment of an extant virus.</title>
        <authorList>
            <person name="Hongo Y."/>
            <person name="Kimura K."/>
            <person name="Takaki Y."/>
            <person name="Yoshida Y."/>
            <person name="Baba S."/>
            <person name="Kobayashi G."/>
            <person name="Nagasaki K."/>
            <person name="Hano T."/>
            <person name="Tomaru Y."/>
        </authorList>
    </citation>
    <scope>NUCLEOTIDE SEQUENCE [LARGE SCALE GENOMIC DNA]</scope>
    <source>
        <strain evidence="5 6">NIES-3715</strain>
    </source>
</reference>
<dbReference type="Proteomes" id="UP001054902">
    <property type="component" value="Unassembled WGS sequence"/>
</dbReference>
<evidence type="ECO:0000256" key="2">
    <source>
        <dbReference type="ARBA" id="ARBA00022771"/>
    </source>
</evidence>
<sequence>MTGIDSGMQCRKELTLVLDSEARDDRDTTNAVKQNYLRLENEEQVLAAIDSLEWNCHEENFSNALNIAYQLRDRIDMNTDELGNEKSWTTNDSIVYLIYEKLLSTLLAKRDYSEILKCHEDLMKKSEQKGVGFSFRFYYYMAMLWIPKAKVILLPDFIDHFKLYIERMTSLEPRVMQQHFRDDFRCCLIRTSNTLLQMKYFNALASILEAFPSKYSADTTHIYIRDCANLQRCIVDSALSRQDRIMMLQTVCKSFDVGYFECPSLILAQLSFLQKKELKGKCHVEHMRDFLDTKWKNFKNQCFTCNDKVASFDSHFLCKGCRVACFCSKDHQHQSFKNHFVHCYDVGHELLCPLMNAHRILRFAADEDMETCEQNFQRVCDVWVQKSIGLAKECVPIKIKKRRG</sequence>
<dbReference type="GO" id="GO:0008270">
    <property type="term" value="F:zinc ion binding"/>
    <property type="evidence" value="ECO:0007669"/>
    <property type="project" value="UniProtKB-KW"/>
</dbReference>
<dbReference type="AlphaFoldDB" id="A0AAD3CW13"/>
<evidence type="ECO:0000313" key="5">
    <source>
        <dbReference type="EMBL" id="GFH52206.1"/>
    </source>
</evidence>
<name>A0AAD3CW13_9STRA</name>
<evidence type="ECO:0000259" key="4">
    <source>
        <dbReference type="PROSITE" id="PS01360"/>
    </source>
</evidence>
<evidence type="ECO:0000256" key="3">
    <source>
        <dbReference type="ARBA" id="ARBA00022833"/>
    </source>
</evidence>
<protein>
    <recommendedName>
        <fullName evidence="4">MYND-type domain-containing protein</fullName>
    </recommendedName>
</protein>
<organism evidence="5 6">
    <name type="scientific">Chaetoceros tenuissimus</name>
    <dbReference type="NCBI Taxonomy" id="426638"/>
    <lineage>
        <taxon>Eukaryota</taxon>
        <taxon>Sar</taxon>
        <taxon>Stramenopiles</taxon>
        <taxon>Ochrophyta</taxon>
        <taxon>Bacillariophyta</taxon>
        <taxon>Coscinodiscophyceae</taxon>
        <taxon>Chaetocerotophycidae</taxon>
        <taxon>Chaetocerotales</taxon>
        <taxon>Chaetocerotaceae</taxon>
        <taxon>Chaetoceros</taxon>
    </lineage>
</organism>
<evidence type="ECO:0000256" key="1">
    <source>
        <dbReference type="ARBA" id="ARBA00022723"/>
    </source>
</evidence>
<proteinExistence type="predicted"/>
<dbReference type="EMBL" id="BLLK01000045">
    <property type="protein sequence ID" value="GFH52206.1"/>
    <property type="molecule type" value="Genomic_DNA"/>
</dbReference>
<evidence type="ECO:0000313" key="6">
    <source>
        <dbReference type="Proteomes" id="UP001054902"/>
    </source>
</evidence>
<feature type="domain" description="MYND-type" evidence="4">
    <location>
        <begin position="302"/>
        <end position="343"/>
    </location>
</feature>